<accession>E7RVU5</accession>
<evidence type="ECO:0008006" key="4">
    <source>
        <dbReference type="Google" id="ProtNLM"/>
    </source>
</evidence>
<proteinExistence type="predicted"/>
<sequence length="464" mass="49142">MRKSSIDIRTSARLKGTALAVALAALSFSVGVQARGLTHPVDPDYTGRVKVTGVAYPGETVDVTGSGFKPGQQVQLLSDGATITTQAILSVDAEGRIAGQVEIPPESPVGIHPVVVQTVNPGYAEILDFKISPKLPFSGVNAYHIARAPLNPGLYQGAYSARSHAVYVTSAAGRPPIKQSSLMKVNPSSLAIEHQVTPPADSTGKGLEAVYGVAVDDTTGTVWTGNTRTGAVAVYKQDDLSLVKQFPDKLAPHNHGVLVDGPRHRAYVAADRKNYVSVFNTQTLEHKVDIALESPTRTKIPPAPLNFALDQDGGKLFVVATTDQIYVIDEPTEKIEKVYNLKGAKGAISIAYAPEEKLLFVASQSTDNLQILDATDGKLKADVKVGAGPLAVVWEPVRKQAYVANRGSDSVAVVDVNGNLVANLPGGSYANHVFTDGKGTVWSVNKARGENDPQGDHISRYAAK</sequence>
<dbReference type="PANTHER" id="PTHR47197">
    <property type="entry name" value="PROTEIN NIRF"/>
    <property type="match status" value="1"/>
</dbReference>
<feature type="signal peptide" evidence="1">
    <location>
        <begin position="1"/>
        <end position="34"/>
    </location>
</feature>
<dbReference type="RefSeq" id="WP_005673104.1">
    <property type="nucleotide sequence ID" value="NZ_CP146288.1"/>
</dbReference>
<dbReference type="InterPro" id="IPR015943">
    <property type="entry name" value="WD40/YVTN_repeat-like_dom_sf"/>
</dbReference>
<gene>
    <name evidence="2" type="ORF">HMPREF0551_0916</name>
</gene>
<dbReference type="InterPro" id="IPR011048">
    <property type="entry name" value="Haem_d1_sf"/>
</dbReference>
<organism evidence="2 3">
    <name type="scientific">Lautropia mirabilis ATCC 51599</name>
    <dbReference type="NCBI Taxonomy" id="887898"/>
    <lineage>
        <taxon>Bacteria</taxon>
        <taxon>Pseudomonadati</taxon>
        <taxon>Pseudomonadota</taxon>
        <taxon>Betaproteobacteria</taxon>
        <taxon>Burkholderiales</taxon>
        <taxon>Burkholderiaceae</taxon>
        <taxon>Lautropia</taxon>
    </lineage>
</organism>
<dbReference type="EMBL" id="AEQP01000003">
    <property type="protein sequence ID" value="EFV95428.1"/>
    <property type="molecule type" value="Genomic_DNA"/>
</dbReference>
<reference evidence="2 3" key="1">
    <citation type="submission" date="2010-12" db="EMBL/GenBank/DDBJ databases">
        <authorList>
            <person name="Muzny D."/>
            <person name="Qin X."/>
            <person name="Deng J."/>
            <person name="Jiang H."/>
            <person name="Liu Y."/>
            <person name="Qu J."/>
            <person name="Song X.-Z."/>
            <person name="Zhang L."/>
            <person name="Thornton R."/>
            <person name="Coyle M."/>
            <person name="Francisco L."/>
            <person name="Jackson L."/>
            <person name="Javaid M."/>
            <person name="Korchina V."/>
            <person name="Kovar C."/>
            <person name="Mata R."/>
            <person name="Mathew T."/>
            <person name="Ngo R."/>
            <person name="Nguyen L."/>
            <person name="Nguyen N."/>
            <person name="Okwuonu G."/>
            <person name="Ongeri F."/>
            <person name="Pham C."/>
            <person name="Simmons D."/>
            <person name="Wilczek-Boney K."/>
            <person name="Hale W."/>
            <person name="Jakkamsetti A."/>
            <person name="Pham P."/>
            <person name="Ruth R."/>
            <person name="San Lucas F."/>
            <person name="Warren J."/>
            <person name="Zhang J."/>
            <person name="Zhao Z."/>
            <person name="Zhou C."/>
            <person name="Zhu D."/>
            <person name="Lee S."/>
            <person name="Bess C."/>
            <person name="Blankenburg K."/>
            <person name="Forbes L."/>
            <person name="Fu Q."/>
            <person name="Gubbala S."/>
            <person name="Hirani K."/>
            <person name="Jayaseelan J.C."/>
            <person name="Lara F."/>
            <person name="Munidasa M."/>
            <person name="Palculict T."/>
            <person name="Patil S."/>
            <person name="Pu L.-L."/>
            <person name="Saada N."/>
            <person name="Tang L."/>
            <person name="Weissenberger G."/>
            <person name="Zhu Y."/>
            <person name="Hemphill L."/>
            <person name="Shang Y."/>
            <person name="Youmans B."/>
            <person name="Ayvaz T."/>
            <person name="Ross M."/>
            <person name="Santibanez J."/>
            <person name="Aqrawi P."/>
            <person name="Gross S."/>
            <person name="Joshi V."/>
            <person name="Fowler G."/>
            <person name="Nazareth L."/>
            <person name="Reid J."/>
            <person name="Worley K."/>
            <person name="Petrosino J."/>
            <person name="Highlander S."/>
            <person name="Gibbs R."/>
        </authorList>
    </citation>
    <scope>NUCLEOTIDE SEQUENCE [LARGE SCALE GENOMIC DNA]</scope>
    <source>
        <strain evidence="2 3">ATCC 51599</strain>
    </source>
</reference>
<dbReference type="Gene3D" id="2.130.10.10">
    <property type="entry name" value="YVTN repeat-like/Quinoprotein amine dehydrogenase"/>
    <property type="match status" value="1"/>
</dbReference>
<dbReference type="STRING" id="887898.HMPREF0551_0916"/>
<feature type="chain" id="PRO_5003224593" description="PQQ enzyme repeat protein" evidence="1">
    <location>
        <begin position="35"/>
        <end position="464"/>
    </location>
</feature>
<evidence type="ECO:0000313" key="2">
    <source>
        <dbReference type="EMBL" id="EFV95428.1"/>
    </source>
</evidence>
<dbReference type="Proteomes" id="UP000011021">
    <property type="component" value="Unassembled WGS sequence"/>
</dbReference>
<dbReference type="SUPFAM" id="SSF51004">
    <property type="entry name" value="C-terminal (heme d1) domain of cytochrome cd1-nitrite reductase"/>
    <property type="match status" value="1"/>
</dbReference>
<dbReference type="InterPro" id="IPR051200">
    <property type="entry name" value="Host-pathogen_enzymatic-act"/>
</dbReference>
<evidence type="ECO:0000256" key="1">
    <source>
        <dbReference type="SAM" id="SignalP"/>
    </source>
</evidence>
<keyword evidence="1" id="KW-0732">Signal</keyword>
<name>E7RVU5_9BURK</name>
<dbReference type="eggNOG" id="COG3391">
    <property type="taxonomic scope" value="Bacteria"/>
</dbReference>
<dbReference type="PANTHER" id="PTHR47197:SF3">
    <property type="entry name" value="DIHYDRO-HEME D1 DEHYDROGENASE"/>
    <property type="match status" value="1"/>
</dbReference>
<comment type="caution">
    <text evidence="2">The sequence shown here is derived from an EMBL/GenBank/DDBJ whole genome shotgun (WGS) entry which is preliminary data.</text>
</comment>
<protein>
    <recommendedName>
        <fullName evidence="4">PQQ enzyme repeat protein</fullName>
    </recommendedName>
</protein>
<evidence type="ECO:0000313" key="3">
    <source>
        <dbReference type="Proteomes" id="UP000011021"/>
    </source>
</evidence>
<dbReference type="AlphaFoldDB" id="E7RVU5"/>
<keyword evidence="3" id="KW-1185">Reference proteome</keyword>
<dbReference type="HOGENOM" id="CLU_041124_0_0_4"/>